<protein>
    <submittedName>
        <fullName evidence="2">Uncharacterized protein</fullName>
    </submittedName>
</protein>
<feature type="compositionally biased region" description="Basic and acidic residues" evidence="1">
    <location>
        <begin position="1"/>
        <end position="10"/>
    </location>
</feature>
<reference evidence="2" key="1">
    <citation type="submission" date="2014-11" db="EMBL/GenBank/DDBJ databases">
        <authorList>
            <person name="Amaro Gonzalez C."/>
        </authorList>
    </citation>
    <scope>NUCLEOTIDE SEQUENCE</scope>
</reference>
<dbReference type="EMBL" id="GBXM01092208">
    <property type="protein sequence ID" value="JAH16369.1"/>
    <property type="molecule type" value="Transcribed_RNA"/>
</dbReference>
<dbReference type="AlphaFoldDB" id="A0A0E9QHX3"/>
<feature type="compositionally biased region" description="Polar residues" evidence="1">
    <location>
        <begin position="12"/>
        <end position="37"/>
    </location>
</feature>
<accession>A0A0E9QHX3</accession>
<reference evidence="2" key="2">
    <citation type="journal article" date="2015" name="Fish Shellfish Immunol.">
        <title>Early steps in the European eel (Anguilla anguilla)-Vibrio vulnificus interaction in the gills: Role of the RtxA13 toxin.</title>
        <authorList>
            <person name="Callol A."/>
            <person name="Pajuelo D."/>
            <person name="Ebbesson L."/>
            <person name="Teles M."/>
            <person name="MacKenzie S."/>
            <person name="Amaro C."/>
        </authorList>
    </citation>
    <scope>NUCLEOTIDE SEQUENCE</scope>
</reference>
<evidence type="ECO:0000256" key="1">
    <source>
        <dbReference type="SAM" id="MobiDB-lite"/>
    </source>
</evidence>
<name>A0A0E9QHX3_ANGAN</name>
<feature type="region of interest" description="Disordered" evidence="1">
    <location>
        <begin position="1"/>
        <end position="37"/>
    </location>
</feature>
<proteinExistence type="predicted"/>
<organism evidence="2">
    <name type="scientific">Anguilla anguilla</name>
    <name type="common">European freshwater eel</name>
    <name type="synonym">Muraena anguilla</name>
    <dbReference type="NCBI Taxonomy" id="7936"/>
    <lineage>
        <taxon>Eukaryota</taxon>
        <taxon>Metazoa</taxon>
        <taxon>Chordata</taxon>
        <taxon>Craniata</taxon>
        <taxon>Vertebrata</taxon>
        <taxon>Euteleostomi</taxon>
        <taxon>Actinopterygii</taxon>
        <taxon>Neopterygii</taxon>
        <taxon>Teleostei</taxon>
        <taxon>Anguilliformes</taxon>
        <taxon>Anguillidae</taxon>
        <taxon>Anguilla</taxon>
    </lineage>
</organism>
<evidence type="ECO:0000313" key="2">
    <source>
        <dbReference type="EMBL" id="JAH16369.1"/>
    </source>
</evidence>
<sequence length="37" mass="3942">MVNDITHDTTCHGPSSRASCYPDNTTEGAASNQIFSL</sequence>